<dbReference type="PROSITE" id="PS51832">
    <property type="entry name" value="HD_GYP"/>
    <property type="match status" value="1"/>
</dbReference>
<dbReference type="NCBIfam" id="TIGR00254">
    <property type="entry name" value="GGDEF"/>
    <property type="match status" value="1"/>
</dbReference>
<organism evidence="4">
    <name type="scientific">uncultured Rubrobacteraceae bacterium</name>
    <dbReference type="NCBI Taxonomy" id="349277"/>
    <lineage>
        <taxon>Bacteria</taxon>
        <taxon>Bacillati</taxon>
        <taxon>Actinomycetota</taxon>
        <taxon>Rubrobacteria</taxon>
        <taxon>Rubrobacterales</taxon>
        <taxon>Rubrobacteraceae</taxon>
        <taxon>environmental samples</taxon>
    </lineage>
</organism>
<feature type="domain" description="GGDEF" evidence="2">
    <location>
        <begin position="355"/>
        <end position="481"/>
    </location>
</feature>
<dbReference type="AlphaFoldDB" id="A0A6J4PES0"/>
<dbReference type="CDD" id="cd01949">
    <property type="entry name" value="GGDEF"/>
    <property type="match status" value="1"/>
</dbReference>
<evidence type="ECO:0000259" key="2">
    <source>
        <dbReference type="PROSITE" id="PS50887"/>
    </source>
</evidence>
<feature type="transmembrane region" description="Helical" evidence="1">
    <location>
        <begin position="138"/>
        <end position="162"/>
    </location>
</feature>
<dbReference type="SMART" id="SM00471">
    <property type="entry name" value="HDc"/>
    <property type="match status" value="1"/>
</dbReference>
<dbReference type="InterPro" id="IPR003607">
    <property type="entry name" value="HD/PDEase_dom"/>
</dbReference>
<protein>
    <submittedName>
        <fullName evidence="4">Metal dependent phosphohydrolase, HD region</fullName>
    </submittedName>
</protein>
<dbReference type="PANTHER" id="PTHR45228:SF4">
    <property type="entry name" value="LIPOPROTEIN"/>
    <property type="match status" value="1"/>
</dbReference>
<evidence type="ECO:0000256" key="1">
    <source>
        <dbReference type="SAM" id="Phobius"/>
    </source>
</evidence>
<dbReference type="Pfam" id="PF00990">
    <property type="entry name" value="GGDEF"/>
    <property type="match status" value="1"/>
</dbReference>
<dbReference type="EMBL" id="CADCUV010000084">
    <property type="protein sequence ID" value="CAA9413774.1"/>
    <property type="molecule type" value="Genomic_DNA"/>
</dbReference>
<evidence type="ECO:0000259" key="3">
    <source>
        <dbReference type="PROSITE" id="PS51832"/>
    </source>
</evidence>
<dbReference type="SUPFAM" id="SSF55781">
    <property type="entry name" value="GAF domain-like"/>
    <property type="match status" value="1"/>
</dbReference>
<reference evidence="4" key="1">
    <citation type="submission" date="2020-02" db="EMBL/GenBank/DDBJ databases">
        <authorList>
            <person name="Meier V. D."/>
        </authorList>
    </citation>
    <scope>NUCLEOTIDE SEQUENCE</scope>
    <source>
        <strain evidence="4">AVDCRST_MAG22</strain>
    </source>
</reference>
<dbReference type="SUPFAM" id="SSF55073">
    <property type="entry name" value="Nucleotide cyclase"/>
    <property type="match status" value="1"/>
</dbReference>
<dbReference type="InterPro" id="IPR052020">
    <property type="entry name" value="Cyclic_di-GMP/3'3'-cGAMP_PDE"/>
</dbReference>
<proteinExistence type="predicted"/>
<name>A0A6J4PES0_9ACTN</name>
<feature type="transmembrane region" description="Helical" evidence="1">
    <location>
        <begin position="12"/>
        <end position="34"/>
    </location>
</feature>
<sequence length="682" mass="70396">MGASDRVRAGPAVFPVAGVARIALAILLFAILAWSSPGPMALTFLSAGAFLVVGVLLVAGWPRVLLRAPLALVALDALFLGLLVAGTGGDGSPHFPLYFLAALSVFRLPRWPRVAGAAVLMAGGYLVAVVFADGAGALWAFPVGLWAGLVALSCVAAGYLGFGARHLSERERGLSSVLAAERDRAARAEGLVSGFGPALETSSLEEILSWTARTARDACGATYAHVATLEGNHHASVFTGNAQACPSWWHPSIQGLLLRACRGGKAARAEEEIHGTDGFLAVPIAASGGGGLGAVIVGGGRFGTGEERLLGLISAAAGPALEAAEDAPGGRDPVSGLPNHASLQRVLRRELSRGRALTIFAVEVGGLAEHNRTHGFVAGDALLRRVGERLGGGRRAFRYGGDEFVVVLGGTEESRARRTALSIRQAVSEEAGDLASPVVGFVHAGAGHDDDPDPVLKTALFALREARAADDGVAGYPAPTEEVLGETGGGVAGVVEALVGALEAKDPGLGEHLLNTSRVAGGIAREMALPEEQSEDLIVGALLHDIGKIGIPDHILHKPGRLTEKEYETMRCHPSLGVDIVSPIGALAGALPTIKHHHERFDGSGYPEGLGGEDVPLVARVVAVADAFDVMCRDRPYGYGVSHEAALGEIEGNAGTQFDPKVVAALRRVFEGTDGRRADSIG</sequence>
<dbReference type="Gene3D" id="3.30.70.270">
    <property type="match status" value="1"/>
</dbReference>
<feature type="transmembrane region" description="Helical" evidence="1">
    <location>
        <begin position="68"/>
        <end position="85"/>
    </location>
</feature>
<dbReference type="SUPFAM" id="SSF109604">
    <property type="entry name" value="HD-domain/PDEase-like"/>
    <property type="match status" value="1"/>
</dbReference>
<dbReference type="InterPro" id="IPR037522">
    <property type="entry name" value="HD_GYP_dom"/>
</dbReference>
<dbReference type="GO" id="GO:0016787">
    <property type="term" value="F:hydrolase activity"/>
    <property type="evidence" value="ECO:0007669"/>
    <property type="project" value="UniProtKB-KW"/>
</dbReference>
<gene>
    <name evidence="4" type="ORF">AVDCRST_MAG22-2077</name>
</gene>
<feature type="domain" description="HD-GYP" evidence="3">
    <location>
        <begin position="487"/>
        <end position="682"/>
    </location>
</feature>
<dbReference type="PANTHER" id="PTHR45228">
    <property type="entry name" value="CYCLIC DI-GMP PHOSPHODIESTERASE TM_0186-RELATED"/>
    <property type="match status" value="1"/>
</dbReference>
<dbReference type="PROSITE" id="PS50887">
    <property type="entry name" value="GGDEF"/>
    <property type="match status" value="1"/>
</dbReference>
<dbReference type="InterPro" id="IPR043128">
    <property type="entry name" value="Rev_trsase/Diguanyl_cyclase"/>
</dbReference>
<evidence type="ECO:0000313" key="4">
    <source>
        <dbReference type="EMBL" id="CAA9413774.1"/>
    </source>
</evidence>
<dbReference type="CDD" id="cd00077">
    <property type="entry name" value="HDc"/>
    <property type="match status" value="1"/>
</dbReference>
<keyword evidence="1" id="KW-0812">Transmembrane</keyword>
<feature type="transmembrane region" description="Helical" evidence="1">
    <location>
        <begin position="115"/>
        <end position="132"/>
    </location>
</feature>
<accession>A0A6J4PES0</accession>
<dbReference type="InterPro" id="IPR029787">
    <property type="entry name" value="Nucleotide_cyclase"/>
</dbReference>
<dbReference type="Gene3D" id="1.10.3210.10">
    <property type="entry name" value="Hypothetical protein af1432"/>
    <property type="match status" value="1"/>
</dbReference>
<dbReference type="InterPro" id="IPR000160">
    <property type="entry name" value="GGDEF_dom"/>
</dbReference>
<dbReference type="SMART" id="SM00267">
    <property type="entry name" value="GGDEF"/>
    <property type="match status" value="1"/>
</dbReference>
<keyword evidence="1" id="KW-0472">Membrane</keyword>
<dbReference type="Pfam" id="PF13487">
    <property type="entry name" value="HD_5"/>
    <property type="match status" value="1"/>
</dbReference>
<keyword evidence="4" id="KW-0378">Hydrolase</keyword>
<keyword evidence="1" id="KW-1133">Transmembrane helix</keyword>
<feature type="transmembrane region" description="Helical" evidence="1">
    <location>
        <begin position="40"/>
        <end position="61"/>
    </location>
</feature>